<feature type="transmembrane region" description="Helical" evidence="5">
    <location>
        <begin position="130"/>
        <end position="150"/>
    </location>
</feature>
<feature type="transmembrane region" description="Helical" evidence="5">
    <location>
        <begin position="393"/>
        <end position="412"/>
    </location>
</feature>
<dbReference type="GO" id="GO:0015165">
    <property type="term" value="F:pyrimidine nucleotide-sugar transmembrane transporter activity"/>
    <property type="evidence" value="ECO:0007669"/>
    <property type="project" value="InterPro"/>
</dbReference>
<evidence type="ECO:0000256" key="1">
    <source>
        <dbReference type="ARBA" id="ARBA00004141"/>
    </source>
</evidence>
<dbReference type="PANTHER" id="PTHR13146:SF0">
    <property type="entry name" value="SOLUTE CARRIER FAMILY 35 MEMBER F6"/>
    <property type="match status" value="1"/>
</dbReference>
<protein>
    <recommendedName>
        <fullName evidence="8">Integral membrane protein</fullName>
    </recommendedName>
</protein>
<dbReference type="InterPro" id="IPR007271">
    <property type="entry name" value="Nuc_sug_transpt"/>
</dbReference>
<organism evidence="6 7">
    <name type="scientific">Mortierella alpina</name>
    <name type="common">Oleaginous fungus</name>
    <name type="synonym">Mortierella renispora</name>
    <dbReference type="NCBI Taxonomy" id="64518"/>
    <lineage>
        <taxon>Eukaryota</taxon>
        <taxon>Fungi</taxon>
        <taxon>Fungi incertae sedis</taxon>
        <taxon>Mucoromycota</taxon>
        <taxon>Mortierellomycotina</taxon>
        <taxon>Mortierellomycetes</taxon>
        <taxon>Mortierellales</taxon>
        <taxon>Mortierellaceae</taxon>
        <taxon>Mortierella</taxon>
    </lineage>
</organism>
<evidence type="ECO:0000256" key="4">
    <source>
        <dbReference type="ARBA" id="ARBA00023136"/>
    </source>
</evidence>
<feature type="transmembrane region" description="Helical" evidence="5">
    <location>
        <begin position="6"/>
        <end position="24"/>
    </location>
</feature>
<keyword evidence="2 5" id="KW-0812">Transmembrane</keyword>
<name>A0A9P8A1D9_MORAP</name>
<gene>
    <name evidence="6" type="ORF">KVV02_003457</name>
</gene>
<keyword evidence="3 5" id="KW-1133">Transmembrane helix</keyword>
<keyword evidence="4 5" id="KW-0472">Membrane</keyword>
<dbReference type="AlphaFoldDB" id="A0A9P8A1D9"/>
<feature type="transmembrane region" description="Helical" evidence="5">
    <location>
        <begin position="337"/>
        <end position="356"/>
    </location>
</feature>
<dbReference type="EMBL" id="JAIFTL010000123">
    <property type="protein sequence ID" value="KAG9322918.1"/>
    <property type="molecule type" value="Genomic_DNA"/>
</dbReference>
<evidence type="ECO:0000256" key="2">
    <source>
        <dbReference type="ARBA" id="ARBA00022692"/>
    </source>
</evidence>
<proteinExistence type="predicted"/>
<evidence type="ECO:0000313" key="7">
    <source>
        <dbReference type="Proteomes" id="UP000717515"/>
    </source>
</evidence>
<comment type="caution">
    <text evidence="6">The sequence shown here is derived from an EMBL/GenBank/DDBJ whole genome shotgun (WGS) entry which is preliminary data.</text>
</comment>
<feature type="transmembrane region" description="Helical" evidence="5">
    <location>
        <begin position="212"/>
        <end position="235"/>
    </location>
</feature>
<dbReference type="PIRSF" id="PIRSF036436">
    <property type="entry name" value="UCP036436"/>
    <property type="match status" value="1"/>
</dbReference>
<comment type="subcellular location">
    <subcellularLocation>
        <location evidence="1">Membrane</location>
        <topology evidence="1">Multi-pass membrane protein</topology>
    </subcellularLocation>
</comment>
<evidence type="ECO:0000313" key="6">
    <source>
        <dbReference type="EMBL" id="KAG9322918.1"/>
    </source>
</evidence>
<dbReference type="SUPFAM" id="SSF103481">
    <property type="entry name" value="Multidrug resistance efflux transporter EmrE"/>
    <property type="match status" value="1"/>
</dbReference>
<dbReference type="Proteomes" id="UP000717515">
    <property type="component" value="Unassembled WGS sequence"/>
</dbReference>
<feature type="transmembrane region" description="Helical" evidence="5">
    <location>
        <begin position="255"/>
        <end position="277"/>
    </location>
</feature>
<feature type="transmembrane region" description="Helical" evidence="5">
    <location>
        <begin position="298"/>
        <end position="317"/>
    </location>
</feature>
<dbReference type="GO" id="GO:0000139">
    <property type="term" value="C:Golgi membrane"/>
    <property type="evidence" value="ECO:0007669"/>
    <property type="project" value="InterPro"/>
</dbReference>
<dbReference type="InterPro" id="IPR037185">
    <property type="entry name" value="EmrE-like"/>
</dbReference>
<evidence type="ECO:0000256" key="5">
    <source>
        <dbReference type="SAM" id="Phobius"/>
    </source>
</evidence>
<sequence length="436" mass="48378">MSINRGNIVLVIGMLVAGTANTVISKYQDMACVKNCDSPNPKDHKHFEQPIWQTLNMFTGETLCLVLASVCAFLAEKYGRAKWAEMVLDEEDDDILAVVESDGLIVPPASHGHGKAHAPASRKKKLEGKYVFLLWLPTLCDMTASTVRTWKQERDYDFRIYVHPSYSLLPDCLMNVGLIYCAASVYQMLRGALVIFTGILSVLFLGRRLLAFEWFALFTIVAGIATVGLASVISTNSNTVIGDAEPDEDEAIQTAKAFLGIFLVLFAQIFTATQFVVEEKFLAGYQIAPLRAVGYEGLFGTITVLGFMPILHYTLGAKYELFNLNIGWEQIQNSPQVWITAIIMLFSISSFNFFGISVTKTICATSRSTIDSCRTLFIWAISLYFGWEKFIPLQVLGFAMLVYGTFVFNGVIEPHVCAPPKAVHADENRPLLAHDS</sequence>
<dbReference type="InterPro" id="IPR012404">
    <property type="entry name" value="UCP036436"/>
</dbReference>
<dbReference type="PANTHER" id="PTHR13146">
    <property type="match status" value="1"/>
</dbReference>
<dbReference type="Pfam" id="PF04142">
    <property type="entry name" value="Nuc_sug_transp"/>
    <property type="match status" value="1"/>
</dbReference>
<evidence type="ECO:0000256" key="3">
    <source>
        <dbReference type="ARBA" id="ARBA00022989"/>
    </source>
</evidence>
<reference evidence="6" key="1">
    <citation type="submission" date="2021-07" db="EMBL/GenBank/DDBJ databases">
        <title>Draft genome of Mortierella alpina, strain LL118, isolated from an aspen leaf litter sample.</title>
        <authorList>
            <person name="Yang S."/>
            <person name="Vinatzer B.A."/>
        </authorList>
    </citation>
    <scope>NUCLEOTIDE SEQUENCE</scope>
    <source>
        <strain evidence="6">LL118</strain>
    </source>
</reference>
<feature type="transmembrane region" description="Helical" evidence="5">
    <location>
        <begin position="177"/>
        <end position="205"/>
    </location>
</feature>
<evidence type="ECO:0008006" key="8">
    <source>
        <dbReference type="Google" id="ProtNLM"/>
    </source>
</evidence>
<accession>A0A9P8A1D9</accession>